<evidence type="ECO:0000313" key="3">
    <source>
        <dbReference type="Proteomes" id="UP000076794"/>
    </source>
</evidence>
<dbReference type="PATRIC" id="fig|1300344.3.peg.1285"/>
<sequence length="107" mass="11340">MSSTTGTAARAARKKRAKERARQDAPQPTLEVLARAERERRARADEVALAGRAVILCAGCETPVLASRPRAGVLCPECARPAALRPRSTPLNDSLGPAIRSALAVSR</sequence>
<dbReference type="AlphaFoldDB" id="A0A161IGW5"/>
<dbReference type="Proteomes" id="UP000076794">
    <property type="component" value="Chromosome"/>
</dbReference>
<evidence type="ECO:0000256" key="1">
    <source>
        <dbReference type="SAM" id="MobiDB-lite"/>
    </source>
</evidence>
<name>A0A161IGW5_9MICO</name>
<dbReference type="EMBL" id="CP014209">
    <property type="protein sequence ID" value="ANC30844.1"/>
    <property type="molecule type" value="Genomic_DNA"/>
</dbReference>
<dbReference type="KEGG" id="ido:I598_1284"/>
<evidence type="ECO:0000313" key="2">
    <source>
        <dbReference type="EMBL" id="ANC30844.1"/>
    </source>
</evidence>
<reference evidence="2 3" key="1">
    <citation type="submission" date="2016-01" db="EMBL/GenBank/DDBJ databases">
        <title>Complete genome sequence of a soil Actinobacterium, Isoptericola dokdonensis DS-3.</title>
        <authorList>
            <person name="Kwon S.-K."/>
            <person name="Kim J.F."/>
        </authorList>
    </citation>
    <scope>NUCLEOTIDE SEQUENCE [LARGE SCALE GENOMIC DNA]</scope>
    <source>
        <strain evidence="2 3">DS-3</strain>
    </source>
</reference>
<feature type="region of interest" description="Disordered" evidence="1">
    <location>
        <begin position="1"/>
        <end position="28"/>
    </location>
</feature>
<protein>
    <submittedName>
        <fullName evidence="2">Uncharacterized protein</fullName>
    </submittedName>
</protein>
<organism evidence="2 3">
    <name type="scientific">Isoptericola dokdonensis DS-3</name>
    <dbReference type="NCBI Taxonomy" id="1300344"/>
    <lineage>
        <taxon>Bacteria</taxon>
        <taxon>Bacillati</taxon>
        <taxon>Actinomycetota</taxon>
        <taxon>Actinomycetes</taxon>
        <taxon>Micrococcales</taxon>
        <taxon>Promicromonosporaceae</taxon>
        <taxon>Isoptericola</taxon>
    </lineage>
</organism>
<gene>
    <name evidence="2" type="ORF">I598_1284</name>
</gene>
<dbReference type="RefSeq" id="WP_068202244.1">
    <property type="nucleotide sequence ID" value="NZ_CP014209.1"/>
</dbReference>
<dbReference type="STRING" id="1300344.I598_1284"/>
<accession>A0A161IGW5</accession>
<keyword evidence="3" id="KW-1185">Reference proteome</keyword>
<proteinExistence type="predicted"/>